<dbReference type="EC" id="2.3.2.27" evidence="2"/>
<evidence type="ECO:0000256" key="8">
    <source>
        <dbReference type="PROSITE-ProRule" id="PRU00504"/>
    </source>
</evidence>
<dbReference type="InterPro" id="IPR027370">
    <property type="entry name" value="Znf-RING_euk"/>
</dbReference>
<name>A0A9J7HLW0_BRAFL</name>
<dbReference type="RefSeq" id="XP_035660710.1">
    <property type="nucleotide sequence ID" value="XM_035804817.1"/>
</dbReference>
<keyword evidence="10" id="KW-1185">Reference proteome</keyword>
<keyword evidence="5 7" id="KW-0863">Zinc-finger</keyword>
<feature type="repeat" description="NHL" evidence="8">
    <location>
        <begin position="333"/>
        <end position="376"/>
    </location>
</feature>
<dbReference type="PANTHER" id="PTHR24104:SF50">
    <property type="entry name" value="SMP-30_GLUCONOLACTONASE_LRE-LIKE REGION DOMAIN-CONTAINING PROTEIN"/>
    <property type="match status" value="1"/>
</dbReference>
<dbReference type="InterPro" id="IPR001258">
    <property type="entry name" value="NHL_repeat"/>
</dbReference>
<dbReference type="InterPro" id="IPR050952">
    <property type="entry name" value="TRIM-NHL_E3_ligases"/>
</dbReference>
<dbReference type="Pfam" id="PF01436">
    <property type="entry name" value="NHL"/>
    <property type="match status" value="3"/>
</dbReference>
<dbReference type="PROSITE" id="PS00518">
    <property type="entry name" value="ZF_RING_1"/>
    <property type="match status" value="1"/>
</dbReference>
<feature type="domain" description="RING-type" evidence="9">
    <location>
        <begin position="18"/>
        <end position="58"/>
    </location>
</feature>
<evidence type="ECO:0000256" key="4">
    <source>
        <dbReference type="ARBA" id="ARBA00022737"/>
    </source>
</evidence>
<gene>
    <name evidence="11" type="primary">LOC118405360</name>
</gene>
<proteinExistence type="predicted"/>
<dbReference type="Pfam" id="PF13445">
    <property type="entry name" value="zf-RING_UBOX"/>
    <property type="match status" value="1"/>
</dbReference>
<evidence type="ECO:0000256" key="2">
    <source>
        <dbReference type="ARBA" id="ARBA00012483"/>
    </source>
</evidence>
<keyword evidence="4" id="KW-0677">Repeat</keyword>
<evidence type="ECO:0000256" key="5">
    <source>
        <dbReference type="ARBA" id="ARBA00022771"/>
    </source>
</evidence>
<evidence type="ECO:0000256" key="3">
    <source>
        <dbReference type="ARBA" id="ARBA00022723"/>
    </source>
</evidence>
<comment type="catalytic activity">
    <reaction evidence="1">
        <text>S-ubiquitinyl-[E2 ubiquitin-conjugating enzyme]-L-cysteine + [acceptor protein]-L-lysine = [E2 ubiquitin-conjugating enzyme]-L-cysteine + N(6)-ubiquitinyl-[acceptor protein]-L-lysine.</text>
        <dbReference type="EC" id="2.3.2.27"/>
    </reaction>
</comment>
<evidence type="ECO:0000313" key="11">
    <source>
        <dbReference type="RefSeq" id="XP_035660710.1"/>
    </source>
</evidence>
<dbReference type="AlphaFoldDB" id="A0A9J7HLW0"/>
<keyword evidence="3" id="KW-0479">Metal-binding</keyword>
<accession>A0A9J7HLW0</accession>
<feature type="repeat" description="NHL" evidence="8">
    <location>
        <begin position="129"/>
        <end position="169"/>
    </location>
</feature>
<dbReference type="Gene3D" id="2.120.10.30">
    <property type="entry name" value="TolB, C-terminal domain"/>
    <property type="match status" value="1"/>
</dbReference>
<dbReference type="InterPro" id="IPR013083">
    <property type="entry name" value="Znf_RING/FYVE/PHD"/>
</dbReference>
<dbReference type="OMA" id="DIVTIFC"/>
<dbReference type="Proteomes" id="UP000001554">
    <property type="component" value="Chromosome 18"/>
</dbReference>
<dbReference type="CDD" id="cd05819">
    <property type="entry name" value="NHL"/>
    <property type="match status" value="1"/>
</dbReference>
<keyword evidence="6" id="KW-0862">Zinc</keyword>
<dbReference type="GO" id="GO:0043161">
    <property type="term" value="P:proteasome-mediated ubiquitin-dependent protein catabolic process"/>
    <property type="evidence" value="ECO:0000318"/>
    <property type="project" value="GO_Central"/>
</dbReference>
<dbReference type="SUPFAM" id="SSF101898">
    <property type="entry name" value="NHL repeat"/>
    <property type="match status" value="1"/>
</dbReference>
<evidence type="ECO:0000256" key="1">
    <source>
        <dbReference type="ARBA" id="ARBA00000900"/>
    </source>
</evidence>
<dbReference type="OrthoDB" id="9987040at2759"/>
<dbReference type="InterPro" id="IPR011042">
    <property type="entry name" value="6-blade_b-propeller_TolB-like"/>
</dbReference>
<feature type="repeat" description="NHL" evidence="8">
    <location>
        <begin position="299"/>
        <end position="329"/>
    </location>
</feature>
<dbReference type="PROSITE" id="PS50089">
    <property type="entry name" value="ZF_RING_2"/>
    <property type="match status" value="1"/>
</dbReference>
<evidence type="ECO:0000256" key="6">
    <source>
        <dbReference type="ARBA" id="ARBA00022833"/>
    </source>
</evidence>
<evidence type="ECO:0000256" key="7">
    <source>
        <dbReference type="PROSITE-ProRule" id="PRU00175"/>
    </source>
</evidence>
<dbReference type="GO" id="GO:0008270">
    <property type="term" value="F:zinc ion binding"/>
    <property type="evidence" value="ECO:0007669"/>
    <property type="project" value="UniProtKB-KW"/>
</dbReference>
<dbReference type="GeneID" id="118405360"/>
<dbReference type="SMART" id="SM00184">
    <property type="entry name" value="RING"/>
    <property type="match status" value="1"/>
</dbReference>
<evidence type="ECO:0000313" key="10">
    <source>
        <dbReference type="Proteomes" id="UP000001554"/>
    </source>
</evidence>
<evidence type="ECO:0000259" key="9">
    <source>
        <dbReference type="PROSITE" id="PS50089"/>
    </source>
</evidence>
<dbReference type="FunFam" id="2.120.10.30:FF:000064">
    <property type="entry name" value="Uncharacterized protein"/>
    <property type="match status" value="1"/>
</dbReference>
<dbReference type="Gene3D" id="3.30.40.10">
    <property type="entry name" value="Zinc/RING finger domain, C3HC4 (zinc finger)"/>
    <property type="match status" value="1"/>
</dbReference>
<dbReference type="InterPro" id="IPR001841">
    <property type="entry name" value="Znf_RING"/>
</dbReference>
<dbReference type="SUPFAM" id="SSF57850">
    <property type="entry name" value="RING/U-box"/>
    <property type="match status" value="1"/>
</dbReference>
<dbReference type="GO" id="GO:0061630">
    <property type="term" value="F:ubiquitin protein ligase activity"/>
    <property type="evidence" value="ECO:0000318"/>
    <property type="project" value="GO_Central"/>
</dbReference>
<protein>
    <recommendedName>
        <fullName evidence="2">RING-type E3 ubiquitin transferase</fullName>
        <ecNumber evidence="2">2.3.2.27</ecNumber>
    </recommendedName>
</protein>
<dbReference type="PROSITE" id="PS51125">
    <property type="entry name" value="NHL"/>
    <property type="match status" value="3"/>
</dbReference>
<reference evidence="11" key="2">
    <citation type="submission" date="2025-08" db="UniProtKB">
        <authorList>
            <consortium name="RefSeq"/>
        </authorList>
    </citation>
    <scope>IDENTIFICATION</scope>
    <source>
        <strain evidence="11">S238N-H82</strain>
        <tissue evidence="11">Testes</tissue>
    </source>
</reference>
<reference evidence="10" key="1">
    <citation type="journal article" date="2020" name="Nat. Ecol. Evol.">
        <title>Deeply conserved synteny resolves early events in vertebrate evolution.</title>
        <authorList>
            <person name="Simakov O."/>
            <person name="Marletaz F."/>
            <person name="Yue J.X."/>
            <person name="O'Connell B."/>
            <person name="Jenkins J."/>
            <person name="Brandt A."/>
            <person name="Calef R."/>
            <person name="Tung C.H."/>
            <person name="Huang T.K."/>
            <person name="Schmutz J."/>
            <person name="Satoh N."/>
            <person name="Yu J.K."/>
            <person name="Putnam N.H."/>
            <person name="Green R.E."/>
            <person name="Rokhsar D.S."/>
        </authorList>
    </citation>
    <scope>NUCLEOTIDE SEQUENCE [LARGE SCALE GENOMIC DNA]</scope>
    <source>
        <strain evidence="10">S238N-H82</strain>
    </source>
</reference>
<sequence>MAAALSSLREDICEDLTCSICLELFTRPKMLPCQHTFCQDCIQHLVGGGIFFLCPYCRQLTRIPAQGVPGLPDNRMASSLCRKLKRQLGEIRPGHSGSILAGTSRNVAALDAGQRHGNQQQTEPSRIMIGGEGSRKGEFRCAVGVAVSDEGEIFVADHRNQRIQVFTLRGAFVRQFPTVVPDEETMMNPDDVALDGEGNLWVVGKQFVVEKPDSTGFAVRYTKQGIVQEKFDLLGIRWYRGVAVDTRRNHILITQTVGDWDNQDKLCGEVHVFRADGTLVGTVGAHNSWWGYLFRRQRLKYPAFLTVDGDGNVFVTDCENHCVFVYNEDGQFLFQFGGEGSGDGQLNDPQGICTDSAGNIVVADMGNGRVEMFDKTGKFLRHVATDAQRPLAVAMATQGQLVVTDMHHDIVTIFGNY</sequence>
<dbReference type="InterPro" id="IPR017907">
    <property type="entry name" value="Znf_RING_CS"/>
</dbReference>
<organism evidence="10 11">
    <name type="scientific">Branchiostoma floridae</name>
    <name type="common">Florida lancelet</name>
    <name type="synonym">Amphioxus</name>
    <dbReference type="NCBI Taxonomy" id="7739"/>
    <lineage>
        <taxon>Eukaryota</taxon>
        <taxon>Metazoa</taxon>
        <taxon>Chordata</taxon>
        <taxon>Cephalochordata</taxon>
        <taxon>Leptocardii</taxon>
        <taxon>Amphioxiformes</taxon>
        <taxon>Branchiostomatidae</taxon>
        <taxon>Branchiostoma</taxon>
    </lineage>
</organism>
<dbReference type="KEGG" id="bfo:118405360"/>
<dbReference type="GO" id="GO:0000209">
    <property type="term" value="P:protein polyubiquitination"/>
    <property type="evidence" value="ECO:0000318"/>
    <property type="project" value="GO_Central"/>
</dbReference>
<dbReference type="PANTHER" id="PTHR24104">
    <property type="entry name" value="E3 UBIQUITIN-PROTEIN LIGASE NHLRC1-RELATED"/>
    <property type="match status" value="1"/>
</dbReference>